<dbReference type="GO" id="GO:0071897">
    <property type="term" value="P:DNA biosynthetic process"/>
    <property type="evidence" value="ECO:0007669"/>
    <property type="project" value="UniProtKB-ARBA"/>
</dbReference>
<protein>
    <submittedName>
        <fullName evidence="1">Uncharacterized protein</fullName>
    </submittedName>
</protein>
<dbReference type="SUPFAM" id="SSF56672">
    <property type="entry name" value="DNA/RNA polymerases"/>
    <property type="match status" value="1"/>
</dbReference>
<dbReference type="InterPro" id="IPR043502">
    <property type="entry name" value="DNA/RNA_pol_sf"/>
</dbReference>
<dbReference type="EMBL" id="JASPKY010000263">
    <property type="protein sequence ID" value="KAK9712438.1"/>
    <property type="molecule type" value="Genomic_DNA"/>
</dbReference>
<name>A0AAW1K483_POPJA</name>
<comment type="caution">
    <text evidence="1">The sequence shown here is derived from an EMBL/GenBank/DDBJ whole genome shotgun (WGS) entry which is preliminary data.</text>
</comment>
<evidence type="ECO:0000313" key="1">
    <source>
        <dbReference type="EMBL" id="KAK9712438.1"/>
    </source>
</evidence>
<accession>A0AAW1K483</accession>
<proteinExistence type="predicted"/>
<reference evidence="1 2" key="1">
    <citation type="journal article" date="2024" name="BMC Genomics">
        <title>De novo assembly and annotation of Popillia japonica's genome with initial clues to its potential as an invasive pest.</title>
        <authorList>
            <person name="Cucini C."/>
            <person name="Boschi S."/>
            <person name="Funari R."/>
            <person name="Cardaioli E."/>
            <person name="Iannotti N."/>
            <person name="Marturano G."/>
            <person name="Paoli F."/>
            <person name="Bruttini M."/>
            <person name="Carapelli A."/>
            <person name="Frati F."/>
            <person name="Nardi F."/>
        </authorList>
    </citation>
    <scope>NUCLEOTIDE SEQUENCE [LARGE SCALE GENOMIC DNA]</scope>
    <source>
        <strain evidence="1">DMR45628</strain>
    </source>
</reference>
<keyword evidence="2" id="KW-1185">Reference proteome</keyword>
<dbReference type="Proteomes" id="UP001458880">
    <property type="component" value="Unassembled WGS sequence"/>
</dbReference>
<sequence>MIGEEGVTPYNTFDLTTQEQTSLTYNINFFDDHCSPKKDVVFETDKFFKRDQFVNEKFDSFLTDMNKLSQNDDLSLQERLLRISDLNLKTPIDYCRTAEVSKIEVKNLQENTIEIEEIRNKRIVRNKQVGKGNSSTNFKCRRCSRVHGPRQCPAYGKKCKKCGAKSCKKFNLIQIVRSLSNNDDRQKFIKDNIDLFEGLGSFSGVCKIKIESGCKPIANPPRRISITIKEILNDTLLNLEKRSIITKVDNPRGWINNLVIVEKKGKTLRWLD</sequence>
<dbReference type="AlphaFoldDB" id="A0AAW1K483"/>
<gene>
    <name evidence="1" type="ORF">QE152_g24881</name>
</gene>
<evidence type="ECO:0000313" key="2">
    <source>
        <dbReference type="Proteomes" id="UP001458880"/>
    </source>
</evidence>
<dbReference type="Gene3D" id="3.10.10.10">
    <property type="entry name" value="HIV Type 1 Reverse Transcriptase, subunit A, domain 1"/>
    <property type="match status" value="1"/>
</dbReference>
<organism evidence="1 2">
    <name type="scientific">Popillia japonica</name>
    <name type="common">Japanese beetle</name>
    <dbReference type="NCBI Taxonomy" id="7064"/>
    <lineage>
        <taxon>Eukaryota</taxon>
        <taxon>Metazoa</taxon>
        <taxon>Ecdysozoa</taxon>
        <taxon>Arthropoda</taxon>
        <taxon>Hexapoda</taxon>
        <taxon>Insecta</taxon>
        <taxon>Pterygota</taxon>
        <taxon>Neoptera</taxon>
        <taxon>Endopterygota</taxon>
        <taxon>Coleoptera</taxon>
        <taxon>Polyphaga</taxon>
        <taxon>Scarabaeiformia</taxon>
        <taxon>Scarabaeidae</taxon>
        <taxon>Rutelinae</taxon>
        <taxon>Popillia</taxon>
    </lineage>
</organism>